<protein>
    <submittedName>
        <fullName evidence="1">Uncharacterized protein</fullName>
    </submittedName>
</protein>
<reference evidence="1" key="1">
    <citation type="submission" date="2021-04" db="EMBL/GenBank/DDBJ databases">
        <authorList>
            <person name="Hornung B."/>
        </authorList>
    </citation>
    <scope>NUCLEOTIDE SEQUENCE</scope>
    <source>
        <strain evidence="1">G5G6</strain>
    </source>
</reference>
<evidence type="ECO:0000313" key="2">
    <source>
        <dbReference type="Proteomes" id="UP000742786"/>
    </source>
</evidence>
<dbReference type="AlphaFoldDB" id="A0A916N1A8"/>
<evidence type="ECO:0000313" key="1">
    <source>
        <dbReference type="EMBL" id="CAG4882455.1"/>
    </source>
</evidence>
<organism evidence="1 2">
    <name type="scientific">Georgfuchsia toluolica</name>
    <dbReference type="NCBI Taxonomy" id="424218"/>
    <lineage>
        <taxon>Bacteria</taxon>
        <taxon>Pseudomonadati</taxon>
        <taxon>Pseudomonadota</taxon>
        <taxon>Betaproteobacteria</taxon>
        <taxon>Nitrosomonadales</taxon>
        <taxon>Sterolibacteriaceae</taxon>
        <taxon>Georgfuchsia</taxon>
    </lineage>
</organism>
<name>A0A916N1A8_9PROT</name>
<dbReference type="Proteomes" id="UP000742786">
    <property type="component" value="Unassembled WGS sequence"/>
</dbReference>
<comment type="caution">
    <text evidence="1">The sequence shown here is derived from an EMBL/GenBank/DDBJ whole genome shotgun (WGS) entry which is preliminary data.</text>
</comment>
<dbReference type="EMBL" id="CAJQUM010000001">
    <property type="protein sequence ID" value="CAG4882455.1"/>
    <property type="molecule type" value="Genomic_DNA"/>
</dbReference>
<accession>A0A916N1A8</accession>
<keyword evidence="2" id="KW-1185">Reference proteome</keyword>
<sequence length="52" mass="5568">MEDPLTSLCGAVGSHSWIEEVQRHHSGEIDDRVRSALHLTINGGAAGLWNSG</sequence>
<dbReference type="RefSeq" id="WP_220634526.1">
    <property type="nucleotide sequence ID" value="NZ_CAJQUM010000001.1"/>
</dbReference>
<gene>
    <name evidence="1" type="ORF">GTOL_10337</name>
</gene>
<proteinExistence type="predicted"/>